<comment type="subcellular location">
    <subcellularLocation>
        <location evidence="7">Endomembrane system</location>
        <topology evidence="7">Single-pass type I membrane protein</topology>
    </subcellularLocation>
</comment>
<evidence type="ECO:0000256" key="4">
    <source>
        <dbReference type="ARBA" id="ARBA00022737"/>
    </source>
</evidence>
<sequence>MRARRRRNPVLCFLLWFLMASQLCASLNHEGVALLRIKEMIDADPFDALLDWDEGNASPCSWFGVECSGDGRVIALNLPNLGLKGMLPQEIGTLTHMHSLILYKNSFYGTIPTEMKHLQELKVLDLRYNNFSGPFPSKLRNNLSLKFLFLKGNRFSGRLPVEIHEFTWLDQMSNSVPTARNEENITIRRLLASNQKRSQDNRMLGSATSAPTLALPPPHNISQVNTTLSPRPPPPPVPPPPPSLLPPAPPSEPSPSPIPSVSSTTNQTTSQDNKSKSRSSSTIYASIGLVAFVAVALSAAFFLCYRRRKTSTVLPFSPTTSGQLQATSQRDITSFRRSELEIACEGFSNIIDTLPGFILYKGTLPCGAEIAVVSTLVTYACGWTTISEAQFKNKVEVLSKLNHKNFMNLVGYCEEEEPFTRMMVFEYVSNGTLFEHLHVKEAEQLNWQSRLRTAMGVIYCLNFMQQQNPPVLLRNLSTSCIYLTEDNAAKVSDIRFWGDKKEDEDKPGGYDEYNTVYKFALLLLETISGRRPHSDDDGLLVLWAHRYLVGDNPLMDIVDPSLQPVPEEHVRALTELVKLCISGDLRVRPTVAKVTARMQEITGISEEQAIPRNSPLWWAELEIITSS</sequence>
<feature type="compositionally biased region" description="Low complexity" evidence="8">
    <location>
        <begin position="259"/>
        <end position="278"/>
    </location>
</feature>
<evidence type="ECO:0000259" key="11">
    <source>
        <dbReference type="PROSITE" id="PS50011"/>
    </source>
</evidence>
<evidence type="ECO:0000256" key="6">
    <source>
        <dbReference type="ARBA" id="ARBA00023136"/>
    </source>
</evidence>
<feature type="signal peptide" evidence="10">
    <location>
        <begin position="1"/>
        <end position="26"/>
    </location>
</feature>
<feature type="region of interest" description="Disordered" evidence="8">
    <location>
        <begin position="192"/>
        <end position="278"/>
    </location>
</feature>
<name>A0A8J5VBF7_ZIZPA</name>
<evidence type="ECO:0000256" key="9">
    <source>
        <dbReference type="SAM" id="Phobius"/>
    </source>
</evidence>
<dbReference type="InterPro" id="IPR001245">
    <property type="entry name" value="Ser-Thr/Tyr_kinase_cat_dom"/>
</dbReference>
<reference evidence="12" key="2">
    <citation type="submission" date="2021-02" db="EMBL/GenBank/DDBJ databases">
        <authorList>
            <person name="Kimball J.A."/>
            <person name="Haas M.W."/>
            <person name="Macchietto M."/>
            <person name="Kono T."/>
            <person name="Duquette J."/>
            <person name="Shao M."/>
        </authorList>
    </citation>
    <scope>NUCLEOTIDE SEQUENCE</scope>
    <source>
        <tissue evidence="12">Fresh leaf tissue</tissue>
    </source>
</reference>
<evidence type="ECO:0000256" key="5">
    <source>
        <dbReference type="ARBA" id="ARBA00022989"/>
    </source>
</evidence>
<dbReference type="OrthoDB" id="291737at2759"/>
<keyword evidence="4" id="KW-0677">Repeat</keyword>
<feature type="compositionally biased region" description="Pro residues" evidence="8">
    <location>
        <begin position="230"/>
        <end position="258"/>
    </location>
</feature>
<dbReference type="GO" id="GO:0012505">
    <property type="term" value="C:endomembrane system"/>
    <property type="evidence" value="ECO:0007669"/>
    <property type="project" value="UniProtKB-SubCell"/>
</dbReference>
<evidence type="ECO:0000256" key="8">
    <source>
        <dbReference type="SAM" id="MobiDB-lite"/>
    </source>
</evidence>
<dbReference type="InterPro" id="IPR001611">
    <property type="entry name" value="Leu-rich_rpt"/>
</dbReference>
<proteinExistence type="predicted"/>
<dbReference type="PANTHER" id="PTHR46084">
    <property type="entry name" value="PROTEIN MALE DISCOVERER 2"/>
    <property type="match status" value="1"/>
</dbReference>
<dbReference type="SMART" id="SM00219">
    <property type="entry name" value="TyrKc"/>
    <property type="match status" value="1"/>
</dbReference>
<dbReference type="EMBL" id="JAAALK010001905">
    <property type="protein sequence ID" value="KAG8039364.1"/>
    <property type="molecule type" value="Genomic_DNA"/>
</dbReference>
<keyword evidence="3 10" id="KW-0732">Signal</keyword>
<evidence type="ECO:0000256" key="10">
    <source>
        <dbReference type="SAM" id="SignalP"/>
    </source>
</evidence>
<accession>A0A8J5VBF7</accession>
<protein>
    <recommendedName>
        <fullName evidence="11">Protein kinase domain-containing protein</fullName>
    </recommendedName>
</protein>
<gene>
    <name evidence="12" type="ORF">GUJ93_ZPchr0033g26866</name>
</gene>
<dbReference type="FunFam" id="3.80.10.10:FF:000400">
    <property type="entry name" value="Nuclear pore complex protein NUP107"/>
    <property type="match status" value="1"/>
</dbReference>
<dbReference type="InterPro" id="IPR013210">
    <property type="entry name" value="LRR_N_plant-typ"/>
</dbReference>
<dbReference type="FunFam" id="3.30.200.20:FF:000489">
    <property type="entry name" value="Inactive receptor-like serine/threonine-protein kinase"/>
    <property type="match status" value="1"/>
</dbReference>
<feature type="chain" id="PRO_5035156907" description="Protein kinase domain-containing protein" evidence="10">
    <location>
        <begin position="27"/>
        <end position="627"/>
    </location>
</feature>
<dbReference type="PANTHER" id="PTHR46084:SF44">
    <property type="entry name" value="OS05G0471000 PROTEIN"/>
    <property type="match status" value="1"/>
</dbReference>
<dbReference type="GO" id="GO:0004713">
    <property type="term" value="F:protein tyrosine kinase activity"/>
    <property type="evidence" value="ECO:0007669"/>
    <property type="project" value="InterPro"/>
</dbReference>
<organism evidence="12 13">
    <name type="scientific">Zizania palustris</name>
    <name type="common">Northern wild rice</name>
    <dbReference type="NCBI Taxonomy" id="103762"/>
    <lineage>
        <taxon>Eukaryota</taxon>
        <taxon>Viridiplantae</taxon>
        <taxon>Streptophyta</taxon>
        <taxon>Embryophyta</taxon>
        <taxon>Tracheophyta</taxon>
        <taxon>Spermatophyta</taxon>
        <taxon>Magnoliopsida</taxon>
        <taxon>Liliopsida</taxon>
        <taxon>Poales</taxon>
        <taxon>Poaceae</taxon>
        <taxon>BOP clade</taxon>
        <taxon>Oryzoideae</taxon>
        <taxon>Oryzeae</taxon>
        <taxon>Zizaniinae</taxon>
        <taxon>Zizania</taxon>
    </lineage>
</organism>
<dbReference type="AlphaFoldDB" id="A0A8J5VBF7"/>
<reference evidence="12" key="1">
    <citation type="journal article" date="2021" name="bioRxiv">
        <title>Whole Genome Assembly and Annotation of Northern Wild Rice, Zizania palustris L., Supports a Whole Genome Duplication in the Zizania Genus.</title>
        <authorList>
            <person name="Haas M."/>
            <person name="Kono T."/>
            <person name="Macchietto M."/>
            <person name="Millas R."/>
            <person name="McGilp L."/>
            <person name="Shao M."/>
            <person name="Duquette J."/>
            <person name="Hirsch C.N."/>
            <person name="Kimball J."/>
        </authorList>
    </citation>
    <scope>NUCLEOTIDE SEQUENCE</scope>
    <source>
        <tissue evidence="12">Fresh leaf tissue</tissue>
    </source>
</reference>
<dbReference type="PROSITE" id="PS50011">
    <property type="entry name" value="PROTEIN_KINASE_DOM"/>
    <property type="match status" value="1"/>
</dbReference>
<dbReference type="Pfam" id="PF07714">
    <property type="entry name" value="PK_Tyr_Ser-Thr"/>
    <property type="match status" value="1"/>
</dbReference>
<evidence type="ECO:0000313" key="12">
    <source>
        <dbReference type="EMBL" id="KAG8039364.1"/>
    </source>
</evidence>
<dbReference type="Pfam" id="PF00560">
    <property type="entry name" value="LRR_1"/>
    <property type="match status" value="1"/>
</dbReference>
<keyword evidence="2 9" id="KW-0812">Transmembrane</keyword>
<feature type="domain" description="Protein kinase" evidence="11">
    <location>
        <begin position="336"/>
        <end position="601"/>
    </location>
</feature>
<evidence type="ECO:0000256" key="2">
    <source>
        <dbReference type="ARBA" id="ARBA00022692"/>
    </source>
</evidence>
<dbReference type="Pfam" id="PF08263">
    <property type="entry name" value="LRRNT_2"/>
    <property type="match status" value="1"/>
</dbReference>
<dbReference type="GO" id="GO:0005524">
    <property type="term" value="F:ATP binding"/>
    <property type="evidence" value="ECO:0007669"/>
    <property type="project" value="InterPro"/>
</dbReference>
<feature type="transmembrane region" description="Helical" evidence="9">
    <location>
        <begin position="283"/>
        <end position="305"/>
    </location>
</feature>
<keyword evidence="13" id="KW-1185">Reference proteome</keyword>
<keyword evidence="1" id="KW-0433">Leucine-rich repeat</keyword>
<evidence type="ECO:0000256" key="1">
    <source>
        <dbReference type="ARBA" id="ARBA00022614"/>
    </source>
</evidence>
<evidence type="ECO:0000256" key="3">
    <source>
        <dbReference type="ARBA" id="ARBA00022729"/>
    </source>
</evidence>
<evidence type="ECO:0000256" key="7">
    <source>
        <dbReference type="ARBA" id="ARBA00046288"/>
    </source>
</evidence>
<evidence type="ECO:0000313" key="13">
    <source>
        <dbReference type="Proteomes" id="UP000729402"/>
    </source>
</evidence>
<keyword evidence="6 9" id="KW-0472">Membrane</keyword>
<dbReference type="Proteomes" id="UP000729402">
    <property type="component" value="Unassembled WGS sequence"/>
</dbReference>
<keyword evidence="5 9" id="KW-1133">Transmembrane helix</keyword>
<dbReference type="InterPro" id="IPR000719">
    <property type="entry name" value="Prot_kinase_dom"/>
</dbReference>
<dbReference type="InterPro" id="IPR020635">
    <property type="entry name" value="Tyr_kinase_cat_dom"/>
</dbReference>
<comment type="caution">
    <text evidence="12">The sequence shown here is derived from an EMBL/GenBank/DDBJ whole genome shotgun (WGS) entry which is preliminary data.</text>
</comment>